<evidence type="ECO:0000259" key="2">
    <source>
        <dbReference type="PROSITE" id="PS00028"/>
    </source>
</evidence>
<name>A0AAD7DDC0_MYCRO</name>
<dbReference type="SMART" id="SM00355">
    <property type="entry name" value="ZnF_C2H2"/>
    <property type="match status" value="1"/>
</dbReference>
<keyword evidence="4" id="KW-1185">Reference proteome</keyword>
<sequence>MLLTGGGAAAGEVLYPGPSGTQGNHRSTEYANIGGDSQSSPLGAVPAQFVRHDSLPPSSGSVYDDFGTSTSRPARRRARRGVSSSVPRQKSAVDYRSLYPDMRPIRRPFSCPLDGCPSTFPARPNLINHINSHNKYCHQQTLAMLQSAPERPIGW</sequence>
<feature type="region of interest" description="Disordered" evidence="1">
    <location>
        <begin position="1"/>
        <end position="94"/>
    </location>
</feature>
<dbReference type="PROSITE" id="PS00028">
    <property type="entry name" value="ZINC_FINGER_C2H2_1"/>
    <property type="match status" value="1"/>
</dbReference>
<dbReference type="AlphaFoldDB" id="A0AAD7DDC0"/>
<evidence type="ECO:0000313" key="4">
    <source>
        <dbReference type="Proteomes" id="UP001221757"/>
    </source>
</evidence>
<organism evidence="3 4">
    <name type="scientific">Mycena rosella</name>
    <name type="common">Pink bonnet</name>
    <name type="synonym">Agaricus rosellus</name>
    <dbReference type="NCBI Taxonomy" id="1033263"/>
    <lineage>
        <taxon>Eukaryota</taxon>
        <taxon>Fungi</taxon>
        <taxon>Dikarya</taxon>
        <taxon>Basidiomycota</taxon>
        <taxon>Agaricomycotina</taxon>
        <taxon>Agaricomycetes</taxon>
        <taxon>Agaricomycetidae</taxon>
        <taxon>Agaricales</taxon>
        <taxon>Marasmiineae</taxon>
        <taxon>Mycenaceae</taxon>
        <taxon>Mycena</taxon>
    </lineage>
</organism>
<feature type="domain" description="C2H2-type" evidence="2">
    <location>
        <begin position="111"/>
        <end position="133"/>
    </location>
</feature>
<reference evidence="3" key="1">
    <citation type="submission" date="2023-03" db="EMBL/GenBank/DDBJ databases">
        <title>Massive genome expansion in bonnet fungi (Mycena s.s.) driven by repeated elements and novel gene families across ecological guilds.</title>
        <authorList>
            <consortium name="Lawrence Berkeley National Laboratory"/>
            <person name="Harder C.B."/>
            <person name="Miyauchi S."/>
            <person name="Viragh M."/>
            <person name="Kuo A."/>
            <person name="Thoen E."/>
            <person name="Andreopoulos B."/>
            <person name="Lu D."/>
            <person name="Skrede I."/>
            <person name="Drula E."/>
            <person name="Henrissat B."/>
            <person name="Morin E."/>
            <person name="Kohler A."/>
            <person name="Barry K."/>
            <person name="LaButti K."/>
            <person name="Morin E."/>
            <person name="Salamov A."/>
            <person name="Lipzen A."/>
            <person name="Mereny Z."/>
            <person name="Hegedus B."/>
            <person name="Baldrian P."/>
            <person name="Stursova M."/>
            <person name="Weitz H."/>
            <person name="Taylor A."/>
            <person name="Grigoriev I.V."/>
            <person name="Nagy L.G."/>
            <person name="Martin F."/>
            <person name="Kauserud H."/>
        </authorList>
    </citation>
    <scope>NUCLEOTIDE SEQUENCE</scope>
    <source>
        <strain evidence="3">CBHHK067</strain>
    </source>
</reference>
<protein>
    <recommendedName>
        <fullName evidence="2">C2H2-type domain-containing protein</fullName>
    </recommendedName>
</protein>
<accession>A0AAD7DDC0</accession>
<gene>
    <name evidence="3" type="ORF">B0H17DRAFT_1068192</name>
</gene>
<dbReference type="Gene3D" id="3.30.160.60">
    <property type="entry name" value="Classic Zinc Finger"/>
    <property type="match status" value="1"/>
</dbReference>
<dbReference type="InterPro" id="IPR013087">
    <property type="entry name" value="Znf_C2H2_type"/>
</dbReference>
<evidence type="ECO:0000313" key="3">
    <source>
        <dbReference type="EMBL" id="KAJ7688630.1"/>
    </source>
</evidence>
<dbReference type="EMBL" id="JARKIE010000078">
    <property type="protein sequence ID" value="KAJ7688630.1"/>
    <property type="molecule type" value="Genomic_DNA"/>
</dbReference>
<proteinExistence type="predicted"/>
<evidence type="ECO:0000256" key="1">
    <source>
        <dbReference type="SAM" id="MobiDB-lite"/>
    </source>
</evidence>
<comment type="caution">
    <text evidence="3">The sequence shown here is derived from an EMBL/GenBank/DDBJ whole genome shotgun (WGS) entry which is preliminary data.</text>
</comment>
<dbReference type="Proteomes" id="UP001221757">
    <property type="component" value="Unassembled WGS sequence"/>
</dbReference>